<comment type="caution">
    <text evidence="4">The sequence shown here is derived from an EMBL/GenBank/DDBJ whole genome shotgun (WGS) entry which is preliminary data.</text>
</comment>
<accession>W5IGV5</accession>
<evidence type="ECO:0000256" key="1">
    <source>
        <dbReference type="SAM" id="MobiDB-lite"/>
    </source>
</evidence>
<dbReference type="PANTHER" id="PTHR24094">
    <property type="entry name" value="SECRETED PROTEIN"/>
    <property type="match status" value="1"/>
</dbReference>
<dbReference type="AlphaFoldDB" id="W5IGV5"/>
<dbReference type="PANTHER" id="PTHR24094:SF15">
    <property type="entry name" value="AMP-DEPENDENT SYNTHETASE_LIGASE DOMAIN-CONTAINING PROTEIN-RELATED"/>
    <property type="match status" value="1"/>
</dbReference>
<keyword evidence="2" id="KW-0812">Transmembrane</keyword>
<evidence type="ECO:0000259" key="3">
    <source>
        <dbReference type="Pfam" id="PF07510"/>
    </source>
</evidence>
<proteinExistence type="predicted"/>
<reference evidence="4 5" key="1">
    <citation type="submission" date="2012-01" db="EMBL/GenBank/DDBJ databases">
        <title>The Genome Sequence of Scardovia inopinata F0304.</title>
        <authorList>
            <consortium name="The Broad Institute Genome Sequencing Platform"/>
            <person name="Ward D."/>
            <person name="Earl A."/>
            <person name="Feldgarden M."/>
            <person name="Gevers D."/>
            <person name="Young S."/>
            <person name="Zeng Q."/>
            <person name="Koehrsen M."/>
            <person name="Alvarado L."/>
            <person name="Berlin A.M."/>
            <person name="Borenstein D."/>
            <person name="Chapman S.B."/>
            <person name="Chen Z."/>
            <person name="Engels R."/>
            <person name="Freedman E."/>
            <person name="Gellesch M."/>
            <person name="Goldberg J."/>
            <person name="Griggs A."/>
            <person name="Gujja S."/>
            <person name="Heilman E.R."/>
            <person name="Heiman D.I."/>
            <person name="Hepburn T.A."/>
            <person name="Howarth C."/>
            <person name="Jen D."/>
            <person name="Larson L."/>
            <person name="Mehta T."/>
            <person name="Park D."/>
            <person name="Pearson M."/>
            <person name="Richards J."/>
            <person name="Roberts A."/>
            <person name="Saif S."/>
            <person name="Shea T.D."/>
            <person name="Shenoy N."/>
            <person name="Sisk P."/>
            <person name="Stolte C."/>
            <person name="Sykes S.N."/>
            <person name="Walk T."/>
            <person name="White J."/>
            <person name="Yandava C."/>
            <person name="Izard J."/>
            <person name="Baranova O.V."/>
            <person name="Blanton J.M."/>
            <person name="Tanner A.C."/>
            <person name="Dewhirst F."/>
            <person name="Haas B."/>
            <person name="Nusbaum C."/>
            <person name="Birren B."/>
        </authorList>
    </citation>
    <scope>NUCLEOTIDE SEQUENCE [LARGE SCALE GENOMIC DNA]</scope>
    <source>
        <strain evidence="4 5">F0304</strain>
    </source>
</reference>
<organism evidence="4 5">
    <name type="scientific">Scardovia inopinata F0304</name>
    <dbReference type="NCBI Taxonomy" id="641146"/>
    <lineage>
        <taxon>Bacteria</taxon>
        <taxon>Bacillati</taxon>
        <taxon>Actinomycetota</taxon>
        <taxon>Actinomycetes</taxon>
        <taxon>Bifidobacteriales</taxon>
        <taxon>Bifidobacteriaceae</taxon>
        <taxon>Scardovia</taxon>
    </lineage>
</organism>
<keyword evidence="5" id="KW-1185">Reference proteome</keyword>
<feature type="domain" description="GmrSD restriction endonucleases C-terminal" evidence="3">
    <location>
        <begin position="146"/>
        <end position="283"/>
    </location>
</feature>
<sequence length="294" mass="31948">MVSRGNRLDTSGSWQKDSAGGEEQGKFPITDAPDPDPSDYPRYSASEPLPTQGSTAHGYAYRSRKTSWKMFALLVALAVLVGLVIALILPRVSAQIATSTGANNPTGEAANVLQSLTVRNSGSSSGYDRDLFGFRQTDDDGNGCDIREDVLARDMTSVRYKRGSSCQVYTGVLVDPYTGKTIHFHRGVTTSALVQIDHVVALHNAWNSGASSWSTAKRYQFANDPYNLLAVDGNANQDKGDASADEWLPSNKRYRCSYVARQIAVKKKYSLTVTESEKTAMMTTLSSCPAQKLP</sequence>
<evidence type="ECO:0000313" key="5">
    <source>
        <dbReference type="Proteomes" id="UP000005777"/>
    </source>
</evidence>
<feature type="transmembrane region" description="Helical" evidence="2">
    <location>
        <begin position="71"/>
        <end position="89"/>
    </location>
</feature>
<protein>
    <recommendedName>
        <fullName evidence="3">GmrSD restriction endonucleases C-terminal domain-containing protein</fullName>
    </recommendedName>
</protein>
<keyword evidence="2" id="KW-1133">Transmembrane helix</keyword>
<gene>
    <name evidence="4" type="ORF">HMPREF9020_01272</name>
</gene>
<dbReference type="EMBL" id="ADCX01000012">
    <property type="protein sequence ID" value="EFG26191.2"/>
    <property type="molecule type" value="Genomic_DNA"/>
</dbReference>
<dbReference type="InterPro" id="IPR011089">
    <property type="entry name" value="GmrSD_C"/>
</dbReference>
<dbReference type="Proteomes" id="UP000005777">
    <property type="component" value="Unassembled WGS sequence"/>
</dbReference>
<dbReference type="Pfam" id="PF07510">
    <property type="entry name" value="GmrSD_C"/>
    <property type="match status" value="1"/>
</dbReference>
<evidence type="ECO:0000256" key="2">
    <source>
        <dbReference type="SAM" id="Phobius"/>
    </source>
</evidence>
<name>W5IGV5_SCAIO</name>
<feature type="region of interest" description="Disordered" evidence="1">
    <location>
        <begin position="1"/>
        <end position="56"/>
    </location>
</feature>
<dbReference type="HOGENOM" id="CLU_043034_1_0_11"/>
<keyword evidence="2" id="KW-0472">Membrane</keyword>
<dbReference type="eggNOG" id="COG2356">
    <property type="taxonomic scope" value="Bacteria"/>
</dbReference>
<evidence type="ECO:0000313" key="4">
    <source>
        <dbReference type="EMBL" id="EFG26191.2"/>
    </source>
</evidence>